<evidence type="ECO:0000256" key="1">
    <source>
        <dbReference type="ARBA" id="ARBA00034120"/>
    </source>
</evidence>
<dbReference type="STRING" id="1792290.MSP8886_01450"/>
<protein>
    <submittedName>
        <fullName evidence="4">Group II intron-encoded protein LtrA</fullName>
    </submittedName>
</protein>
<dbReference type="Proteomes" id="UP000092544">
    <property type="component" value="Unassembled WGS sequence"/>
</dbReference>
<dbReference type="AlphaFoldDB" id="A0A1A8TAP0"/>
<dbReference type="CDD" id="cd01651">
    <property type="entry name" value="RT_G2_intron"/>
    <property type="match status" value="1"/>
</dbReference>
<feature type="domain" description="Reverse transcriptase" evidence="3">
    <location>
        <begin position="106"/>
        <end position="350"/>
    </location>
</feature>
<dbReference type="PANTHER" id="PTHR34047">
    <property type="entry name" value="NUCLEAR INTRON MATURASE 1, MITOCHONDRIAL-RELATED"/>
    <property type="match status" value="1"/>
</dbReference>
<evidence type="ECO:0000313" key="5">
    <source>
        <dbReference type="Proteomes" id="UP000092544"/>
    </source>
</evidence>
<sequence>MNRFPIRGGNSNNAGDAGPSALNVNNPRSNVNSNIVSRSALDIARIDALMGASSVHFEKDDVAPAIAETQTEQAGAPALFDQIYQFDNLISAAYSCRKNKSKAPSCLRYFDNLEENIIQMQNELIWKTYKTDRYRHFWVFEPKRRKISAPSFRDRVFQRAIYNIIMPIIDRRFIDDSYACRKNKGTHAGVDRAQQFVRQVEQQHGVAYALKADVSKYFSSIRHDTLKRLLRHHIQCEQTLELIDYVIDSGPCESPGVGILPGSILNQIAANVYLHELDRYAKHTLRAQRYMRYIDDFIVVHHNKEYLHLALRKIEMFLERQLALTLNNKTQIFPVSKQNGRSLDYLGYHIYSHTKRLRKSSVKRIKTKIRKHAKGKITDDDMRKMAASWHGHAKHADSDGLIKSLNTLAESLKNE</sequence>
<name>A0A1A8TAP0_9GAMM</name>
<dbReference type="RefSeq" id="WP_067014147.1">
    <property type="nucleotide sequence ID" value="NZ_FLOB01000002.1"/>
</dbReference>
<dbReference type="EMBL" id="FLOB01000002">
    <property type="protein sequence ID" value="SBS29129.1"/>
    <property type="molecule type" value="Genomic_DNA"/>
</dbReference>
<dbReference type="InterPro" id="IPR051083">
    <property type="entry name" value="GrpII_Intron_Splice-Mob/Def"/>
</dbReference>
<proteinExistence type="inferred from homology"/>
<reference evidence="4 5" key="1">
    <citation type="submission" date="2016-06" db="EMBL/GenBank/DDBJ databases">
        <authorList>
            <person name="Kjaerup R.B."/>
            <person name="Dalgaard T.S."/>
            <person name="Juul-Madsen H.R."/>
        </authorList>
    </citation>
    <scope>NUCLEOTIDE SEQUENCE [LARGE SCALE GENOMIC DNA]</scope>
    <source>
        <strain evidence="4 5">CECT 8886</strain>
    </source>
</reference>
<dbReference type="PROSITE" id="PS50878">
    <property type="entry name" value="RT_POL"/>
    <property type="match status" value="1"/>
</dbReference>
<evidence type="ECO:0000313" key="4">
    <source>
        <dbReference type="EMBL" id="SBS29129.1"/>
    </source>
</evidence>
<accession>A0A1A8TAP0</accession>
<organism evidence="4 5">
    <name type="scientific">Marinomonas spartinae</name>
    <dbReference type="NCBI Taxonomy" id="1792290"/>
    <lineage>
        <taxon>Bacteria</taxon>
        <taxon>Pseudomonadati</taxon>
        <taxon>Pseudomonadota</taxon>
        <taxon>Gammaproteobacteria</taxon>
        <taxon>Oceanospirillales</taxon>
        <taxon>Oceanospirillaceae</taxon>
        <taxon>Marinomonas</taxon>
    </lineage>
</organism>
<dbReference type="PANTHER" id="PTHR34047:SF8">
    <property type="entry name" value="PROTEIN YKFC"/>
    <property type="match status" value="1"/>
</dbReference>
<dbReference type="OrthoDB" id="9793236at2"/>
<evidence type="ECO:0000256" key="2">
    <source>
        <dbReference type="SAM" id="MobiDB-lite"/>
    </source>
</evidence>
<gene>
    <name evidence="4" type="primary">ltrA</name>
    <name evidence="4" type="ORF">MSP8886_01450</name>
</gene>
<evidence type="ECO:0000259" key="3">
    <source>
        <dbReference type="PROSITE" id="PS50878"/>
    </source>
</evidence>
<comment type="similarity">
    <text evidence="1">Belongs to the bacterial reverse transcriptase family.</text>
</comment>
<dbReference type="SUPFAM" id="SSF56672">
    <property type="entry name" value="DNA/RNA polymerases"/>
    <property type="match status" value="1"/>
</dbReference>
<dbReference type="InterPro" id="IPR000477">
    <property type="entry name" value="RT_dom"/>
</dbReference>
<keyword evidence="5" id="KW-1185">Reference proteome</keyword>
<dbReference type="InterPro" id="IPR043502">
    <property type="entry name" value="DNA/RNA_pol_sf"/>
</dbReference>
<feature type="region of interest" description="Disordered" evidence="2">
    <location>
        <begin position="1"/>
        <end position="29"/>
    </location>
</feature>
<dbReference type="Pfam" id="PF00078">
    <property type="entry name" value="RVT_1"/>
    <property type="match status" value="1"/>
</dbReference>